<name>A0A498PQC4_9MYCO</name>
<evidence type="ECO:0000313" key="2">
    <source>
        <dbReference type="EMBL" id="VBA35726.1"/>
    </source>
</evidence>
<dbReference type="Proteomes" id="UP000273307">
    <property type="component" value="Unassembled WGS sequence"/>
</dbReference>
<reference evidence="2 3" key="1">
    <citation type="submission" date="2018-09" db="EMBL/GenBank/DDBJ databases">
        <authorList>
            <person name="Tagini F."/>
        </authorList>
    </citation>
    <scope>NUCLEOTIDE SEQUENCE [LARGE SCALE GENOMIC DNA]</scope>
    <source>
        <strain evidence="2 3">MK136</strain>
    </source>
</reference>
<evidence type="ECO:0008006" key="4">
    <source>
        <dbReference type="Google" id="ProtNLM"/>
    </source>
</evidence>
<evidence type="ECO:0000313" key="3">
    <source>
        <dbReference type="Proteomes" id="UP000273307"/>
    </source>
</evidence>
<gene>
    <name evidence="2" type="ORF">LAUMK136_01135</name>
</gene>
<feature type="compositionally biased region" description="Acidic residues" evidence="1">
    <location>
        <begin position="191"/>
        <end position="268"/>
    </location>
</feature>
<organism evidence="2 3">
    <name type="scientific">Mycobacterium attenuatum</name>
    <dbReference type="NCBI Taxonomy" id="2341086"/>
    <lineage>
        <taxon>Bacteria</taxon>
        <taxon>Bacillati</taxon>
        <taxon>Actinomycetota</taxon>
        <taxon>Actinomycetes</taxon>
        <taxon>Mycobacteriales</taxon>
        <taxon>Mycobacteriaceae</taxon>
        <taxon>Mycobacterium</taxon>
    </lineage>
</organism>
<sequence>MAADLVPIRLGLSDGDRYTLWAPRWRDSGDEWEAFLGKDEDLYAFESVADLVAFVRSDTDNDLADHPAWQTLTEAHAHAFEPAADKTFDLVVVEELVAEKPTEESVTALAATLAIVSSIGSVCELPAVSKFFNGNPTLGTVSGGIEYFTGKAGQKRWNAIAEIIARSWDDVLKAIDDIVSVPEVDADLAEGAADELAEEPEEAEEEADGDESEAAAEEAESDDETDSDADLGGPDTDEDTDEASDGDTDEDTDEASDGDSDEASEEEQAAATAVLGSDEDFWLKVGIDPVQIMTGAGTFYTLRCYLDDRPIFLGRNGRISVFNSERALARYLADEHDHDLADLSTYDDIRTAATDGSLAVAVTDDNVYVLTGLADDFADGPDAVDRDQLDLAVELLRDIGDYSEESTVDKALDPGKPLGKLVASVLNPDSVGKPAAPYAKAVREWEQLERFVESRLRRE</sequence>
<dbReference type="RefSeq" id="WP_122441454.1">
    <property type="nucleotide sequence ID" value="NZ_UPHP01000025.1"/>
</dbReference>
<dbReference type="EMBL" id="UPHP01000025">
    <property type="protein sequence ID" value="VBA35726.1"/>
    <property type="molecule type" value="Genomic_DNA"/>
</dbReference>
<keyword evidence="3" id="KW-1185">Reference proteome</keyword>
<feature type="region of interest" description="Disordered" evidence="1">
    <location>
        <begin position="191"/>
        <end position="271"/>
    </location>
</feature>
<protein>
    <recommendedName>
        <fullName evidence="4">Primosomal protein</fullName>
    </recommendedName>
</protein>
<dbReference type="OrthoDB" id="3350465at2"/>
<dbReference type="AlphaFoldDB" id="A0A498PQC4"/>
<accession>A0A498PQC4</accession>
<proteinExistence type="predicted"/>
<evidence type="ECO:0000256" key="1">
    <source>
        <dbReference type="SAM" id="MobiDB-lite"/>
    </source>
</evidence>